<gene>
    <name evidence="2" type="ORF">BN12_380016</name>
</gene>
<accession>A0A077M452</accession>
<feature type="transmembrane region" description="Helical" evidence="1">
    <location>
        <begin position="56"/>
        <end position="80"/>
    </location>
</feature>
<dbReference type="Pfam" id="PF10011">
    <property type="entry name" value="DUF2254"/>
    <property type="match status" value="1"/>
</dbReference>
<keyword evidence="1" id="KW-1133">Transmembrane helix</keyword>
<keyword evidence="1" id="KW-0472">Membrane</keyword>
<feature type="transmembrane region" description="Helical" evidence="1">
    <location>
        <begin position="131"/>
        <end position="155"/>
    </location>
</feature>
<comment type="caution">
    <text evidence="2">The sequence shown here is derived from an EMBL/GenBank/DDBJ whole genome shotgun (WGS) entry which is preliminary data.</text>
</comment>
<proteinExistence type="predicted"/>
<dbReference type="EMBL" id="CAJB01000312">
    <property type="protein sequence ID" value="CCH78934.1"/>
    <property type="molecule type" value="Genomic_DNA"/>
</dbReference>
<dbReference type="Proteomes" id="UP000035721">
    <property type="component" value="Unassembled WGS sequence"/>
</dbReference>
<evidence type="ECO:0000313" key="3">
    <source>
        <dbReference type="Proteomes" id="UP000035721"/>
    </source>
</evidence>
<keyword evidence="1" id="KW-0812">Transmembrane</keyword>
<evidence type="ECO:0000313" key="2">
    <source>
        <dbReference type="EMBL" id="CCH78934.1"/>
    </source>
</evidence>
<sequence>MRMSDRRELTHSLGFKPAVAVAAALVLGAALSNVDVGPSSVLAPFTFKGTASDARQLLTVVTGTMITVTSLVFGLTVVLLQVAATTYSPRLLRSFLRDRGTQIVLSTFVATVAYSMAGLETVGSLRHGVPFVPRLAVTGALVLALLSIGMLVYYIGHMTNSIRIDTIMRMAETSTRDVLHREHPLLRAGEDPDLEVALPVPPEAVVVTAVTDGYVAAIDVDVLLALATRSRVRIQLLQLLGYHVIAGARLAVVWADAGATVTHGTVAAVRESVRIEPERKVELDLGSGIRQLVDIGCRAMGTTQNDSYTAVVAVHHLTDVMADAAHRRFATTVRRDTDGEIRVVAPVVGYQTHLKVVCSHIRHGGLERHPRVMLELVRMLGTLAYSTEDPGRRAAIARELDLVEAFARRNLAEAADLAEIGQAVDLARAELVVPERQRAVLAQAAAEVTIDSAVADEA</sequence>
<reference evidence="2 3" key="1">
    <citation type="journal article" date="2013" name="ISME J.">
        <title>A metabolic model for members of the genus Tetrasphaera involved in enhanced biological phosphorus removal.</title>
        <authorList>
            <person name="Kristiansen R."/>
            <person name="Nguyen H.T.T."/>
            <person name="Saunders A.M."/>
            <person name="Nielsen J.L."/>
            <person name="Wimmer R."/>
            <person name="Le V.Q."/>
            <person name="McIlroy S.J."/>
            <person name="Petrovski S."/>
            <person name="Seviour R.J."/>
            <person name="Calteau A."/>
            <person name="Nielsen K.L."/>
            <person name="Nielsen P.H."/>
        </authorList>
    </citation>
    <scope>NUCLEOTIDE SEQUENCE [LARGE SCALE GENOMIC DNA]</scope>
    <source>
        <strain evidence="2 3">T1-X7</strain>
    </source>
</reference>
<evidence type="ECO:0008006" key="4">
    <source>
        <dbReference type="Google" id="ProtNLM"/>
    </source>
</evidence>
<keyword evidence="3" id="KW-1185">Reference proteome</keyword>
<dbReference type="InterPro" id="IPR018723">
    <property type="entry name" value="DUF2254_membrane"/>
</dbReference>
<protein>
    <recommendedName>
        <fullName evidence="4">DUF2254 domain-containing protein</fullName>
    </recommendedName>
</protein>
<dbReference type="AlphaFoldDB" id="A0A077M452"/>
<feature type="transmembrane region" description="Helical" evidence="1">
    <location>
        <begin position="101"/>
        <end position="119"/>
    </location>
</feature>
<name>A0A077M452_9MICO</name>
<dbReference type="OrthoDB" id="2955631at2"/>
<dbReference type="RefSeq" id="WP_048551098.1">
    <property type="nucleotide sequence ID" value="NZ_HF570958.1"/>
</dbReference>
<evidence type="ECO:0000256" key="1">
    <source>
        <dbReference type="SAM" id="Phobius"/>
    </source>
</evidence>
<dbReference type="STRING" id="1194083.BN12_380016"/>
<organism evidence="2 3">
    <name type="scientific">Nostocoides japonicum T1-X7</name>
    <dbReference type="NCBI Taxonomy" id="1194083"/>
    <lineage>
        <taxon>Bacteria</taxon>
        <taxon>Bacillati</taxon>
        <taxon>Actinomycetota</taxon>
        <taxon>Actinomycetes</taxon>
        <taxon>Micrococcales</taxon>
        <taxon>Intrasporangiaceae</taxon>
        <taxon>Nostocoides</taxon>
    </lineage>
</organism>